<dbReference type="Pfam" id="PF02518">
    <property type="entry name" value="HATPase_c"/>
    <property type="match status" value="1"/>
</dbReference>
<dbReference type="EC" id="2.7.13.3" evidence="3"/>
<dbReference type="Pfam" id="PF00512">
    <property type="entry name" value="HisKA"/>
    <property type="match status" value="1"/>
</dbReference>
<evidence type="ECO:0000256" key="5">
    <source>
        <dbReference type="ARBA" id="ARBA00022553"/>
    </source>
</evidence>
<protein>
    <recommendedName>
        <fullName evidence="3">histidine kinase</fullName>
        <ecNumber evidence="3">2.7.13.3</ecNumber>
    </recommendedName>
</protein>
<keyword evidence="10" id="KW-1133">Transmembrane helix</keyword>
<name>A0ABY6INQ0_9HYPH</name>
<dbReference type="InterPro" id="IPR005467">
    <property type="entry name" value="His_kinase_dom"/>
</dbReference>
<reference evidence="12" key="1">
    <citation type="submission" date="2022-10" db="EMBL/GenBank/DDBJ databases">
        <title>YIM 151497 complete genome.</title>
        <authorList>
            <person name="Chen X."/>
        </authorList>
    </citation>
    <scope>NUCLEOTIDE SEQUENCE</scope>
    <source>
        <strain evidence="12">YIM 151497</strain>
    </source>
</reference>
<dbReference type="PRINTS" id="PR00344">
    <property type="entry name" value="BCTRLSENSOR"/>
</dbReference>
<evidence type="ECO:0000256" key="3">
    <source>
        <dbReference type="ARBA" id="ARBA00012438"/>
    </source>
</evidence>
<keyword evidence="5" id="KW-0597">Phosphoprotein</keyword>
<dbReference type="SUPFAM" id="SSF47384">
    <property type="entry name" value="Homodimeric domain of signal transducing histidine kinase"/>
    <property type="match status" value="1"/>
</dbReference>
<organism evidence="12 13">
    <name type="scientific">Pelagibacterium flavum</name>
    <dbReference type="NCBI Taxonomy" id="2984530"/>
    <lineage>
        <taxon>Bacteria</taxon>
        <taxon>Pseudomonadati</taxon>
        <taxon>Pseudomonadota</taxon>
        <taxon>Alphaproteobacteria</taxon>
        <taxon>Hyphomicrobiales</taxon>
        <taxon>Devosiaceae</taxon>
        <taxon>Pelagibacterium</taxon>
    </lineage>
</organism>
<dbReference type="PANTHER" id="PTHR44936:SF10">
    <property type="entry name" value="SENSOR PROTEIN RSTB"/>
    <property type="match status" value="1"/>
</dbReference>
<dbReference type="GO" id="GO:0016301">
    <property type="term" value="F:kinase activity"/>
    <property type="evidence" value="ECO:0007669"/>
    <property type="project" value="UniProtKB-KW"/>
</dbReference>
<keyword evidence="10" id="KW-0472">Membrane</keyword>
<dbReference type="SUPFAM" id="SSF55874">
    <property type="entry name" value="ATPase domain of HSP90 chaperone/DNA topoisomerase II/histidine kinase"/>
    <property type="match status" value="1"/>
</dbReference>
<evidence type="ECO:0000256" key="10">
    <source>
        <dbReference type="SAM" id="Phobius"/>
    </source>
</evidence>
<evidence type="ECO:0000259" key="11">
    <source>
        <dbReference type="PROSITE" id="PS50109"/>
    </source>
</evidence>
<dbReference type="CDD" id="cd00082">
    <property type="entry name" value="HisKA"/>
    <property type="match status" value="1"/>
</dbReference>
<dbReference type="InterPro" id="IPR047770">
    <property type="entry name" value="RegB"/>
</dbReference>
<dbReference type="InterPro" id="IPR003661">
    <property type="entry name" value="HisK_dim/P_dom"/>
</dbReference>
<dbReference type="Proteomes" id="UP001163882">
    <property type="component" value="Chromosome"/>
</dbReference>
<keyword evidence="9" id="KW-0067">ATP-binding</keyword>
<dbReference type="SMART" id="SM00388">
    <property type="entry name" value="HisKA"/>
    <property type="match status" value="1"/>
</dbReference>
<dbReference type="PANTHER" id="PTHR44936">
    <property type="entry name" value="SENSOR PROTEIN CREC"/>
    <property type="match status" value="1"/>
</dbReference>
<dbReference type="InterPro" id="IPR003594">
    <property type="entry name" value="HATPase_dom"/>
</dbReference>
<evidence type="ECO:0000256" key="1">
    <source>
        <dbReference type="ARBA" id="ARBA00000085"/>
    </source>
</evidence>
<comment type="catalytic activity">
    <reaction evidence="1">
        <text>ATP + protein L-histidine = ADP + protein N-phospho-L-histidine.</text>
        <dbReference type="EC" id="2.7.13.3"/>
    </reaction>
</comment>
<dbReference type="InterPro" id="IPR004358">
    <property type="entry name" value="Sig_transdc_His_kin-like_C"/>
</dbReference>
<dbReference type="SMART" id="SM00387">
    <property type="entry name" value="HATPase_c"/>
    <property type="match status" value="1"/>
</dbReference>
<keyword evidence="10" id="KW-0812">Transmembrane</keyword>
<evidence type="ECO:0000256" key="9">
    <source>
        <dbReference type="ARBA" id="ARBA00022840"/>
    </source>
</evidence>
<keyword evidence="8 12" id="KW-0418">Kinase</keyword>
<evidence type="ECO:0000256" key="6">
    <source>
        <dbReference type="ARBA" id="ARBA00022679"/>
    </source>
</evidence>
<gene>
    <name evidence="12" type="ORF">OF122_00065</name>
</gene>
<keyword evidence="6" id="KW-0808">Transferase</keyword>
<dbReference type="NCBIfam" id="NF033792">
    <property type="entry name" value="ActS_PrrB_HisK"/>
    <property type="match status" value="1"/>
</dbReference>
<dbReference type="RefSeq" id="WP_264225869.1">
    <property type="nucleotide sequence ID" value="NZ_CP107716.1"/>
</dbReference>
<proteinExistence type="predicted"/>
<feature type="transmembrane region" description="Helical" evidence="10">
    <location>
        <begin position="24"/>
        <end position="44"/>
    </location>
</feature>
<evidence type="ECO:0000313" key="12">
    <source>
        <dbReference type="EMBL" id="UYQ72229.1"/>
    </source>
</evidence>
<dbReference type="InterPro" id="IPR036097">
    <property type="entry name" value="HisK_dim/P_sf"/>
</dbReference>
<keyword evidence="4" id="KW-1003">Cell membrane</keyword>
<evidence type="ECO:0000313" key="13">
    <source>
        <dbReference type="Proteomes" id="UP001163882"/>
    </source>
</evidence>
<evidence type="ECO:0000256" key="7">
    <source>
        <dbReference type="ARBA" id="ARBA00022741"/>
    </source>
</evidence>
<dbReference type="PROSITE" id="PS50109">
    <property type="entry name" value="HIS_KIN"/>
    <property type="match status" value="1"/>
</dbReference>
<keyword evidence="7" id="KW-0547">Nucleotide-binding</keyword>
<dbReference type="InterPro" id="IPR050980">
    <property type="entry name" value="2C_sensor_his_kinase"/>
</dbReference>
<feature type="domain" description="Histidine kinase" evidence="11">
    <location>
        <begin position="219"/>
        <end position="438"/>
    </location>
</feature>
<feature type="transmembrane region" description="Helical" evidence="10">
    <location>
        <begin position="162"/>
        <end position="182"/>
    </location>
</feature>
<evidence type="ECO:0000256" key="8">
    <source>
        <dbReference type="ARBA" id="ARBA00022777"/>
    </source>
</evidence>
<comment type="subcellular location">
    <subcellularLocation>
        <location evidence="2">Cell membrane</location>
        <topology evidence="2">Multi-pass membrane protein</topology>
    </subcellularLocation>
</comment>
<dbReference type="EMBL" id="CP107716">
    <property type="protein sequence ID" value="UYQ72229.1"/>
    <property type="molecule type" value="Genomic_DNA"/>
</dbReference>
<accession>A0ABY6INQ0</accession>
<evidence type="ECO:0000256" key="4">
    <source>
        <dbReference type="ARBA" id="ARBA00022475"/>
    </source>
</evidence>
<sequence length="447" mass="47936">MSEITESSAPIPARSANPMRLETLVLLRWLAISGQLITVVFVRYGLGYDLPLGACLLLIGLSVLVNAGLLIRYGPGHRPSTRLAFFQLAYDSLQLGGLLYLTGGLGNPFAVLLLAPVSVSASTLASRETIWVGTLVIAIASALSLFHMPLPWIEGVRFEPPRIYLTGVWVAILCAVGFVAGYTNKVAHEARQLVDALTITELALSRQQQLSALDGLAAAAAHELGTPLATIALAAKEIRRDHGEGELAEDLDLIIDQVARCRAILGKLRNLRPSGSDLFDSATLSDIVAELAKAHEGPALVGGKSISLAQTRAEQDEPVIARNVALLYGLGNLIENAVQFAKAEVTIRAVWDGRRVMIAIMDDGPGFPPDLLSRLGEPYLTTRTKDRFDPRHPDGGGGLGLGVFIAKTLLERTGATLKFFNARPNGHACVEISWPRDTLVRNAARDV</sequence>
<dbReference type="Gene3D" id="1.10.287.130">
    <property type="match status" value="1"/>
</dbReference>
<dbReference type="InterPro" id="IPR036890">
    <property type="entry name" value="HATPase_C_sf"/>
</dbReference>
<evidence type="ECO:0000256" key="2">
    <source>
        <dbReference type="ARBA" id="ARBA00004651"/>
    </source>
</evidence>
<dbReference type="Gene3D" id="3.30.565.10">
    <property type="entry name" value="Histidine kinase-like ATPase, C-terminal domain"/>
    <property type="match status" value="1"/>
</dbReference>
<keyword evidence="13" id="KW-1185">Reference proteome</keyword>
<feature type="transmembrane region" description="Helical" evidence="10">
    <location>
        <begin position="50"/>
        <end position="71"/>
    </location>
</feature>
<feature type="transmembrane region" description="Helical" evidence="10">
    <location>
        <begin position="130"/>
        <end position="150"/>
    </location>
</feature>